<dbReference type="Proteomes" id="UP001302316">
    <property type="component" value="Unassembled WGS sequence"/>
</dbReference>
<sequence>MDIRSHHRLRERRILEYVTMPNRIQFLLLPVLALVALDAWADDVPEGWQLIEPDTFAQVQALYVAEMNCDLYVPSVQVYSVEDERFLSAREVELLDAESAEFLPRQWDRCDKAVSLSSLADLYSFDTESLDDFLVFAFDLFDGPDPELYRDKVLERREAVARLVNRIPEANQFWISIALPGDRGTWQAPD</sequence>
<dbReference type="AlphaFoldDB" id="A0AAP6ML44"/>
<organism evidence="1 2">
    <name type="scientific">Natronospira elongata</name>
    <dbReference type="NCBI Taxonomy" id="3110268"/>
    <lineage>
        <taxon>Bacteria</taxon>
        <taxon>Pseudomonadati</taxon>
        <taxon>Pseudomonadota</taxon>
        <taxon>Gammaproteobacteria</taxon>
        <taxon>Natronospirales</taxon>
        <taxon>Natronospiraceae</taxon>
        <taxon>Natronospira</taxon>
    </lineage>
</organism>
<name>A0AAP6ML44_9GAMM</name>
<evidence type="ECO:0000313" key="2">
    <source>
        <dbReference type="Proteomes" id="UP001302316"/>
    </source>
</evidence>
<reference evidence="1 2" key="1">
    <citation type="submission" date="2023-12" db="EMBL/GenBank/DDBJ databases">
        <title>Whole-genome sequencing of halo(alkali)philic microorganisms from hypersaline lakes.</title>
        <authorList>
            <person name="Sorokin D.Y."/>
            <person name="Merkel A.Y."/>
            <person name="Messina E."/>
            <person name="Yakimov M."/>
        </authorList>
    </citation>
    <scope>NUCLEOTIDE SEQUENCE [LARGE SCALE GENOMIC DNA]</scope>
    <source>
        <strain evidence="1 2">AB-CW1</strain>
    </source>
</reference>
<keyword evidence="2" id="KW-1185">Reference proteome</keyword>
<evidence type="ECO:0000313" key="1">
    <source>
        <dbReference type="EMBL" id="MEA5446863.1"/>
    </source>
</evidence>
<comment type="caution">
    <text evidence="1">The sequence shown here is derived from an EMBL/GenBank/DDBJ whole genome shotgun (WGS) entry which is preliminary data.</text>
</comment>
<proteinExistence type="predicted"/>
<protein>
    <submittedName>
        <fullName evidence="1">Uncharacterized protein</fullName>
    </submittedName>
</protein>
<gene>
    <name evidence="1" type="ORF">VCB98_13630</name>
</gene>
<accession>A0AAP6ML44</accession>
<dbReference type="EMBL" id="JAYGII010000070">
    <property type="protein sequence ID" value="MEA5446863.1"/>
    <property type="molecule type" value="Genomic_DNA"/>
</dbReference>
<dbReference type="RefSeq" id="WP_346053453.1">
    <property type="nucleotide sequence ID" value="NZ_JAYGII010000070.1"/>
</dbReference>